<dbReference type="PANTHER" id="PTHR11109:SF7">
    <property type="entry name" value="GTP CYCLOHYDROLASE 1"/>
    <property type="match status" value="1"/>
</dbReference>
<evidence type="ECO:0000256" key="1">
    <source>
        <dbReference type="ARBA" id="ARBA00001052"/>
    </source>
</evidence>
<feature type="binding site" evidence="6">
    <location>
        <position position="122"/>
    </location>
    <ligand>
        <name>Zn(2+)</name>
        <dbReference type="ChEBI" id="CHEBI:29105"/>
    </ligand>
</feature>
<proteinExistence type="inferred from homology"/>
<feature type="binding site" evidence="6">
    <location>
        <position position="190"/>
    </location>
    <ligand>
        <name>Zn(2+)</name>
        <dbReference type="ChEBI" id="CHEBI:29105"/>
    </ligand>
</feature>
<evidence type="ECO:0000259" key="7">
    <source>
        <dbReference type="Pfam" id="PF01227"/>
    </source>
</evidence>
<comment type="subunit">
    <text evidence="6">Homopolymer.</text>
</comment>
<comment type="similarity">
    <text evidence="3 6">Belongs to the GTP cyclohydrolase I family.</text>
</comment>
<keyword evidence="5 6" id="KW-0378">Hydrolase</keyword>
<dbReference type="PROSITE" id="PS00860">
    <property type="entry name" value="GTP_CYCLOHYDROL_1_2"/>
    <property type="match status" value="1"/>
</dbReference>
<dbReference type="SUPFAM" id="SSF55620">
    <property type="entry name" value="Tetrahydrobiopterin biosynthesis enzymes-like"/>
    <property type="match status" value="1"/>
</dbReference>
<dbReference type="InterPro" id="IPR001474">
    <property type="entry name" value="GTP_CycHdrlase_I"/>
</dbReference>
<dbReference type="NCBIfam" id="NF006824">
    <property type="entry name" value="PRK09347.1-1"/>
    <property type="match status" value="1"/>
</dbReference>
<keyword evidence="9" id="KW-1185">Reference proteome</keyword>
<sequence length="227" mass="25707">MITEKISKTNGHNLSIDEMGDDHLFTGLDTPMKANAFEMSNTEKKERISILFSEIMDVLGLDLTDDSLQGTPDRVAKMYIEEIFSGLDPKNKPQVALFDNKYQYNQMLVEKNITFYSNCEHHFVPIIGKAHIAYKSSGKVIGLSKLNRIVQYYAKRPQVQERLTNQIANELKTVLETEDVAVIIDAKHLCVSSRGIQDDTSTTVTTYYGGEFNNASKILELQNYINN</sequence>
<dbReference type="FunFam" id="3.30.1130.10:FF:000001">
    <property type="entry name" value="GTP cyclohydrolase 1"/>
    <property type="match status" value="1"/>
</dbReference>
<evidence type="ECO:0000256" key="3">
    <source>
        <dbReference type="ARBA" id="ARBA00008085"/>
    </source>
</evidence>
<evidence type="ECO:0000313" key="9">
    <source>
        <dbReference type="Proteomes" id="UP000256919"/>
    </source>
</evidence>
<keyword evidence="6" id="KW-0479">Metal-binding</keyword>
<organism evidence="8 9">
    <name type="scientific">Winogradskyella pacifica</name>
    <dbReference type="NCBI Taxonomy" id="664642"/>
    <lineage>
        <taxon>Bacteria</taxon>
        <taxon>Pseudomonadati</taxon>
        <taxon>Bacteroidota</taxon>
        <taxon>Flavobacteriia</taxon>
        <taxon>Flavobacteriales</taxon>
        <taxon>Flavobacteriaceae</taxon>
        <taxon>Winogradskyella</taxon>
    </lineage>
</organism>
<dbReference type="Gene3D" id="1.10.286.10">
    <property type="match status" value="1"/>
</dbReference>
<dbReference type="PROSITE" id="PS00859">
    <property type="entry name" value="GTP_CYCLOHYDROL_1_1"/>
    <property type="match status" value="1"/>
</dbReference>
<dbReference type="InterPro" id="IPR043133">
    <property type="entry name" value="GTP-CH-I_C/QueF"/>
</dbReference>
<dbReference type="Proteomes" id="UP000256919">
    <property type="component" value="Unassembled WGS sequence"/>
</dbReference>
<dbReference type="GO" id="GO:0008270">
    <property type="term" value="F:zinc ion binding"/>
    <property type="evidence" value="ECO:0007669"/>
    <property type="project" value="UniProtKB-UniRule"/>
</dbReference>
<feature type="domain" description="GTP cyclohydrolase I" evidence="7">
    <location>
        <begin position="52"/>
        <end position="217"/>
    </location>
</feature>
<dbReference type="PANTHER" id="PTHR11109">
    <property type="entry name" value="GTP CYCLOHYDROLASE I"/>
    <property type="match status" value="1"/>
</dbReference>
<dbReference type="GO" id="GO:0006730">
    <property type="term" value="P:one-carbon metabolic process"/>
    <property type="evidence" value="ECO:0007669"/>
    <property type="project" value="UniProtKB-UniRule"/>
</dbReference>
<dbReference type="GO" id="GO:0046654">
    <property type="term" value="P:tetrahydrofolate biosynthetic process"/>
    <property type="evidence" value="ECO:0007669"/>
    <property type="project" value="UniProtKB-UniRule"/>
</dbReference>
<dbReference type="NCBIfam" id="NF006826">
    <property type="entry name" value="PRK09347.1-3"/>
    <property type="match status" value="1"/>
</dbReference>
<comment type="pathway">
    <text evidence="2 6">Cofactor biosynthesis; 7,8-dihydroneopterin triphosphate biosynthesis; 7,8-dihydroneopterin triphosphate from GTP: step 1/1.</text>
</comment>
<dbReference type="GO" id="GO:0005525">
    <property type="term" value="F:GTP binding"/>
    <property type="evidence" value="ECO:0007669"/>
    <property type="project" value="UniProtKB-KW"/>
</dbReference>
<dbReference type="RefSeq" id="WP_115809492.1">
    <property type="nucleotide sequence ID" value="NZ_QREI01000003.1"/>
</dbReference>
<keyword evidence="6" id="KW-0547">Nucleotide-binding</keyword>
<dbReference type="GO" id="GO:0005737">
    <property type="term" value="C:cytoplasm"/>
    <property type="evidence" value="ECO:0007669"/>
    <property type="project" value="TreeGrafter"/>
</dbReference>
<keyword evidence="6" id="KW-0862">Zinc</keyword>
<protein>
    <recommendedName>
        <fullName evidence="6">GTP cyclohydrolase 1</fullName>
        <ecNumber evidence="6">3.5.4.16</ecNumber>
    </recommendedName>
    <alternativeName>
        <fullName evidence="6">GTP cyclohydrolase I</fullName>
        <shortName evidence="6">GTP-CH-I</shortName>
    </alternativeName>
</protein>
<comment type="catalytic activity">
    <reaction evidence="1 6">
        <text>GTP + H2O = 7,8-dihydroneopterin 3'-triphosphate + formate + H(+)</text>
        <dbReference type="Rhea" id="RHEA:17473"/>
        <dbReference type="ChEBI" id="CHEBI:15377"/>
        <dbReference type="ChEBI" id="CHEBI:15378"/>
        <dbReference type="ChEBI" id="CHEBI:15740"/>
        <dbReference type="ChEBI" id="CHEBI:37565"/>
        <dbReference type="ChEBI" id="CHEBI:58462"/>
        <dbReference type="EC" id="3.5.4.16"/>
    </reaction>
</comment>
<dbReference type="InterPro" id="IPR018234">
    <property type="entry name" value="GTP_CycHdrlase_I_CS"/>
</dbReference>
<dbReference type="InterPro" id="IPR043134">
    <property type="entry name" value="GTP-CH-I_N"/>
</dbReference>
<dbReference type="UniPathway" id="UPA00848">
    <property type="reaction ID" value="UER00151"/>
</dbReference>
<dbReference type="EC" id="3.5.4.16" evidence="6"/>
<dbReference type="EMBL" id="QREI01000003">
    <property type="protein sequence ID" value="REE25044.1"/>
    <property type="molecule type" value="Genomic_DNA"/>
</dbReference>
<comment type="caution">
    <text evidence="8">The sequence shown here is derived from an EMBL/GenBank/DDBJ whole genome shotgun (WGS) entry which is preliminary data.</text>
</comment>
<evidence type="ECO:0000256" key="5">
    <source>
        <dbReference type="ARBA" id="ARBA00022801"/>
    </source>
</evidence>
<dbReference type="Pfam" id="PF01227">
    <property type="entry name" value="GTP_cyclohydroI"/>
    <property type="match status" value="1"/>
</dbReference>
<evidence type="ECO:0000256" key="2">
    <source>
        <dbReference type="ARBA" id="ARBA00005080"/>
    </source>
</evidence>
<dbReference type="NCBIfam" id="TIGR00063">
    <property type="entry name" value="folE"/>
    <property type="match status" value="1"/>
</dbReference>
<reference evidence="8 9" key="1">
    <citation type="submission" date="2018-07" db="EMBL/GenBank/DDBJ databases">
        <title>Genomic Encyclopedia of Type Strains, Phase III (KMG-III): the genomes of soil and plant-associated and newly described type strains.</title>
        <authorList>
            <person name="Whitman W."/>
        </authorList>
    </citation>
    <scope>NUCLEOTIDE SEQUENCE [LARGE SCALE GENOMIC DNA]</scope>
    <source>
        <strain evidence="8 9">CECT 7948</strain>
    </source>
</reference>
<keyword evidence="4 6" id="KW-0554">One-carbon metabolism</keyword>
<dbReference type="Gene3D" id="3.30.1130.10">
    <property type="match status" value="1"/>
</dbReference>
<keyword evidence="6" id="KW-0342">GTP-binding</keyword>
<accession>A0A3D9N0F5</accession>
<gene>
    <name evidence="6" type="primary">folE</name>
    <name evidence="8" type="ORF">DFQ09_103352</name>
</gene>
<feature type="binding site" evidence="6">
    <location>
        <position position="119"/>
    </location>
    <ligand>
        <name>Zn(2+)</name>
        <dbReference type="ChEBI" id="CHEBI:29105"/>
    </ligand>
</feature>
<evidence type="ECO:0000256" key="4">
    <source>
        <dbReference type="ARBA" id="ARBA00022563"/>
    </source>
</evidence>
<evidence type="ECO:0000313" key="8">
    <source>
        <dbReference type="EMBL" id="REE25044.1"/>
    </source>
</evidence>
<dbReference type="InterPro" id="IPR020602">
    <property type="entry name" value="GTP_CycHdrlase_I_dom"/>
</dbReference>
<evidence type="ECO:0000256" key="6">
    <source>
        <dbReference type="HAMAP-Rule" id="MF_00223"/>
    </source>
</evidence>
<dbReference type="GO" id="GO:0006729">
    <property type="term" value="P:tetrahydrobiopterin biosynthetic process"/>
    <property type="evidence" value="ECO:0007669"/>
    <property type="project" value="TreeGrafter"/>
</dbReference>
<dbReference type="AlphaFoldDB" id="A0A3D9N0F5"/>
<dbReference type="HAMAP" id="MF_00223">
    <property type="entry name" value="FolE"/>
    <property type="match status" value="1"/>
</dbReference>
<dbReference type="GO" id="GO:0003934">
    <property type="term" value="F:GTP cyclohydrolase I activity"/>
    <property type="evidence" value="ECO:0007669"/>
    <property type="project" value="UniProtKB-UniRule"/>
</dbReference>
<dbReference type="OrthoDB" id="9801207at2"/>
<name>A0A3D9N0F5_9FLAO</name>